<dbReference type="InterPro" id="IPR004358">
    <property type="entry name" value="Sig_transdc_His_kin-like_C"/>
</dbReference>
<dbReference type="PANTHER" id="PTHR43065">
    <property type="entry name" value="SENSOR HISTIDINE KINASE"/>
    <property type="match status" value="1"/>
</dbReference>
<evidence type="ECO:0000256" key="2">
    <source>
        <dbReference type="ARBA" id="ARBA00012438"/>
    </source>
</evidence>
<evidence type="ECO:0000259" key="5">
    <source>
        <dbReference type="PROSITE" id="PS50109"/>
    </source>
</evidence>
<name>A0A1H6KHX6_9GAMM</name>
<protein>
    <recommendedName>
        <fullName evidence="2">histidine kinase</fullName>
        <ecNumber evidence="2">2.7.13.3</ecNumber>
    </recommendedName>
</protein>
<comment type="catalytic activity">
    <reaction evidence="1">
        <text>ATP + protein L-histidine = ADP + protein N-phospho-L-histidine.</text>
        <dbReference type="EC" id="2.7.13.3"/>
    </reaction>
</comment>
<accession>A0A1H6KHX6</accession>
<dbReference type="EC" id="2.7.13.3" evidence="2"/>
<dbReference type="Proteomes" id="UP000199371">
    <property type="component" value="Unassembled WGS sequence"/>
</dbReference>
<dbReference type="RefSeq" id="WP_092791342.1">
    <property type="nucleotide sequence ID" value="NZ_FNXF01000003.1"/>
</dbReference>
<dbReference type="GO" id="GO:0000155">
    <property type="term" value="F:phosphorelay sensor kinase activity"/>
    <property type="evidence" value="ECO:0007669"/>
    <property type="project" value="InterPro"/>
</dbReference>
<dbReference type="InterPro" id="IPR003661">
    <property type="entry name" value="HisK_dim/P_dom"/>
</dbReference>
<keyword evidence="6" id="KW-0418">Kinase</keyword>
<keyword evidence="6" id="KW-0808">Transferase</keyword>
<evidence type="ECO:0000256" key="4">
    <source>
        <dbReference type="SAM" id="Coils"/>
    </source>
</evidence>
<keyword evidence="7" id="KW-1185">Reference proteome</keyword>
<feature type="coiled-coil region" evidence="4">
    <location>
        <begin position="5"/>
        <end position="32"/>
    </location>
</feature>
<dbReference type="SUPFAM" id="SSF47384">
    <property type="entry name" value="Homodimeric domain of signal transducing histidine kinase"/>
    <property type="match status" value="1"/>
</dbReference>
<dbReference type="InterPro" id="IPR036097">
    <property type="entry name" value="HisK_dim/P_sf"/>
</dbReference>
<dbReference type="SUPFAM" id="SSF55874">
    <property type="entry name" value="ATPase domain of HSP90 chaperone/DNA topoisomerase II/histidine kinase"/>
    <property type="match status" value="1"/>
</dbReference>
<dbReference type="Gene3D" id="1.10.287.130">
    <property type="match status" value="1"/>
</dbReference>
<organism evidence="6 7">
    <name type="scientific">Rheinheimera pacifica</name>
    <dbReference type="NCBI Taxonomy" id="173990"/>
    <lineage>
        <taxon>Bacteria</taxon>
        <taxon>Pseudomonadati</taxon>
        <taxon>Pseudomonadota</taxon>
        <taxon>Gammaproteobacteria</taxon>
        <taxon>Chromatiales</taxon>
        <taxon>Chromatiaceae</taxon>
        <taxon>Rheinheimera</taxon>
    </lineage>
</organism>
<proteinExistence type="predicted"/>
<dbReference type="InterPro" id="IPR003594">
    <property type="entry name" value="HATPase_dom"/>
</dbReference>
<dbReference type="PRINTS" id="PR00344">
    <property type="entry name" value="BCTRLSENSOR"/>
</dbReference>
<dbReference type="InterPro" id="IPR036890">
    <property type="entry name" value="HATPase_C_sf"/>
</dbReference>
<keyword evidence="3" id="KW-0597">Phosphoprotein</keyword>
<dbReference type="SMART" id="SM00387">
    <property type="entry name" value="HATPase_c"/>
    <property type="match status" value="1"/>
</dbReference>
<keyword evidence="4" id="KW-0175">Coiled coil</keyword>
<sequence>MSQRNNGKEAQIARLEAQLLVLKEQLLQSEKLASLGQLAAGVAHEINNPIGYVSSNMKMLAEYSDSLINLVKLLSMQVDEAQRLPLLAQFDFDYVCADLPKLVQESEQGLSRVVDIIHDLKDFSHIEEAEFVEADLHQGIQSTLNLVANELKYKADVVKDFAELPSVHCIPSQLNQVLLNLLINAAHAIEQHGIIRISTGCNDNWVWFSVSDTGKGMEPAQLGRIFEPFYTTKPKGQGTGLGLPLSRSIVEKHQGVLDVSSTPGVGSCFTVKLPRQPQL</sequence>
<dbReference type="CDD" id="cd00082">
    <property type="entry name" value="HisKA"/>
    <property type="match status" value="1"/>
</dbReference>
<evidence type="ECO:0000256" key="1">
    <source>
        <dbReference type="ARBA" id="ARBA00000085"/>
    </source>
</evidence>
<dbReference type="Pfam" id="PF02518">
    <property type="entry name" value="HATPase_c"/>
    <property type="match status" value="1"/>
</dbReference>
<feature type="domain" description="Histidine kinase" evidence="5">
    <location>
        <begin position="41"/>
        <end position="277"/>
    </location>
</feature>
<reference evidence="7" key="1">
    <citation type="submission" date="2016-10" db="EMBL/GenBank/DDBJ databases">
        <authorList>
            <person name="Varghese N."/>
            <person name="Submissions S."/>
        </authorList>
    </citation>
    <scope>NUCLEOTIDE SEQUENCE [LARGE SCALE GENOMIC DNA]</scope>
    <source>
        <strain evidence="7">DSM 17616</strain>
    </source>
</reference>
<dbReference type="EMBL" id="FNXF01000003">
    <property type="protein sequence ID" value="SEH74824.1"/>
    <property type="molecule type" value="Genomic_DNA"/>
</dbReference>
<dbReference type="STRING" id="173990.SAMN05660691_01225"/>
<dbReference type="Gene3D" id="3.30.565.10">
    <property type="entry name" value="Histidine kinase-like ATPase, C-terminal domain"/>
    <property type="match status" value="1"/>
</dbReference>
<evidence type="ECO:0000313" key="6">
    <source>
        <dbReference type="EMBL" id="SEH74824.1"/>
    </source>
</evidence>
<dbReference type="PANTHER" id="PTHR43065:SF50">
    <property type="entry name" value="HISTIDINE KINASE"/>
    <property type="match status" value="1"/>
</dbReference>
<evidence type="ECO:0000256" key="3">
    <source>
        <dbReference type="ARBA" id="ARBA00022553"/>
    </source>
</evidence>
<evidence type="ECO:0000313" key="7">
    <source>
        <dbReference type="Proteomes" id="UP000199371"/>
    </source>
</evidence>
<dbReference type="OrthoDB" id="1931120at2"/>
<gene>
    <name evidence="6" type="ORF">SAMN05660691_01225</name>
</gene>
<dbReference type="AlphaFoldDB" id="A0A1H6KHX6"/>
<dbReference type="PROSITE" id="PS50109">
    <property type="entry name" value="HIS_KIN"/>
    <property type="match status" value="1"/>
</dbReference>
<dbReference type="InterPro" id="IPR005467">
    <property type="entry name" value="His_kinase_dom"/>
</dbReference>